<evidence type="ECO:0000256" key="15">
    <source>
        <dbReference type="ARBA" id="ARBA00047891"/>
    </source>
</evidence>
<keyword evidence="18" id="KW-1185">Reference proteome</keyword>
<dbReference type="PIRSF" id="PIRSF000148">
    <property type="entry name" value="ASA_dh"/>
    <property type="match status" value="1"/>
</dbReference>
<comment type="similarity">
    <text evidence="5 16">Belongs to the aspartate-semialdehyde dehydrogenase family.</text>
</comment>
<evidence type="ECO:0000256" key="8">
    <source>
        <dbReference type="ARBA" id="ARBA00022605"/>
    </source>
</evidence>
<dbReference type="RefSeq" id="WP_015106078.1">
    <property type="nucleotide sequence ID" value="NZ_AP026684.1"/>
</dbReference>
<feature type="active site" description="Proton acceptor" evidence="16">
    <location>
        <position position="237"/>
    </location>
</feature>
<dbReference type="OrthoDB" id="9805684at2"/>
<dbReference type="Pfam" id="PF02774">
    <property type="entry name" value="Semialdhyde_dhC"/>
    <property type="match status" value="1"/>
</dbReference>
<dbReference type="GO" id="GO:0071266">
    <property type="term" value="P:'de novo' L-methionine biosynthetic process"/>
    <property type="evidence" value="ECO:0007669"/>
    <property type="project" value="UniProtKB-UniRule"/>
</dbReference>
<dbReference type="PROSITE" id="PS01103">
    <property type="entry name" value="ASD"/>
    <property type="match status" value="1"/>
</dbReference>
<accession>A0A0K2XTX3</accession>
<evidence type="ECO:0000256" key="6">
    <source>
        <dbReference type="ARBA" id="ARBA00011738"/>
    </source>
</evidence>
<feature type="active site" description="Acyl-thioester intermediate" evidence="16">
    <location>
        <position position="130"/>
    </location>
</feature>
<feature type="binding site" evidence="16">
    <location>
        <position position="230"/>
    </location>
    <ligand>
        <name>substrate</name>
    </ligand>
</feature>
<evidence type="ECO:0000256" key="7">
    <source>
        <dbReference type="ARBA" id="ARBA00013120"/>
    </source>
</evidence>
<feature type="binding site" evidence="16">
    <location>
        <position position="100"/>
    </location>
    <ligand>
        <name>phosphate</name>
        <dbReference type="ChEBI" id="CHEBI:43474"/>
    </ligand>
</feature>
<dbReference type="SUPFAM" id="SSF55347">
    <property type="entry name" value="Glyceraldehyde-3-phosphate dehydrogenase-like, C-terminal domain"/>
    <property type="match status" value="1"/>
</dbReference>
<dbReference type="GO" id="GO:0009089">
    <property type="term" value="P:lysine biosynthetic process via diaminopimelate"/>
    <property type="evidence" value="ECO:0007669"/>
    <property type="project" value="UniProtKB-UniRule"/>
</dbReference>
<evidence type="ECO:0000256" key="14">
    <source>
        <dbReference type="ARBA" id="ARBA00023167"/>
    </source>
</evidence>
<dbReference type="SMART" id="SM00859">
    <property type="entry name" value="Semialdhyde_dh"/>
    <property type="match status" value="1"/>
</dbReference>
<sequence length="330" mass="35982">MKAYNIALVGASGAVGAELISILEEIDFPLAHFLPLVSARSAGQKIHAFNKEYTLEQATPKSFQGIDIAFFSAGSKVSQELAPMAAQAGAVVIDNTSFFRLEEGVPLVVPEVNPNDLEHCPKNIIANPNCSTIQMVQVLNPLHRAFGIARVEVSTYQAASGAGKRGLEELKAQMAGSTHAQVFPHPLALNVIPQIDIFMPSGYTKEELKMVYETHKIMHTDFAISATCVRVPVLRSHSESISIRFKTPVGAKQVQEVLKDAPNIVLVDNPEQKLYPMPITATSTDQTFVGRVRGDLFDPHTLHLWCVADQLRVGAATNAVRIALEWIKSH</sequence>
<evidence type="ECO:0000256" key="4">
    <source>
        <dbReference type="ARBA" id="ARBA00005097"/>
    </source>
</evidence>
<evidence type="ECO:0000256" key="3">
    <source>
        <dbReference type="ARBA" id="ARBA00005076"/>
    </source>
</evidence>
<dbReference type="UniPathway" id="UPA00034">
    <property type="reaction ID" value="UER00016"/>
</dbReference>
<dbReference type="CDD" id="cd18131">
    <property type="entry name" value="ASADH_C_bac_euk_like"/>
    <property type="match status" value="1"/>
</dbReference>
<dbReference type="SUPFAM" id="SSF51735">
    <property type="entry name" value="NAD(P)-binding Rossmann-fold domains"/>
    <property type="match status" value="1"/>
</dbReference>
<dbReference type="HAMAP" id="MF_02121">
    <property type="entry name" value="ASADH"/>
    <property type="match status" value="1"/>
</dbReference>
<evidence type="ECO:0000256" key="12">
    <source>
        <dbReference type="ARBA" id="ARBA00023002"/>
    </source>
</evidence>
<dbReference type="GO" id="GO:0009088">
    <property type="term" value="P:threonine biosynthetic process"/>
    <property type="evidence" value="ECO:0007669"/>
    <property type="project" value="UniProtKB-UniRule"/>
</dbReference>
<feature type="binding site" evidence="16">
    <location>
        <begin position="160"/>
        <end position="161"/>
    </location>
    <ligand>
        <name>NADP(+)</name>
        <dbReference type="ChEBI" id="CHEBI:58349"/>
    </ligand>
</feature>
<keyword evidence="11 16" id="KW-0220">Diaminopimelate biosynthesis</keyword>
<feature type="binding site" evidence="16">
    <location>
        <begin position="12"/>
        <end position="15"/>
    </location>
    <ligand>
        <name>NADP(+)</name>
        <dbReference type="ChEBI" id="CHEBI:58349"/>
    </ligand>
</feature>
<comment type="function">
    <text evidence="1 16">Catalyzes the NADPH-dependent formation of L-aspartate-semialdehyde (L-ASA) by the reductive dephosphorylation of L-aspartyl-4-phosphate.</text>
</comment>
<keyword evidence="10 16" id="KW-0521">NADP</keyword>
<feature type="binding site" evidence="16">
    <location>
        <position position="310"/>
    </location>
    <ligand>
        <name>NADP(+)</name>
        <dbReference type="ChEBI" id="CHEBI:58349"/>
    </ligand>
</feature>
<dbReference type="InterPro" id="IPR012280">
    <property type="entry name" value="Semialdhyde_DH_dimer_dom"/>
</dbReference>
<evidence type="ECO:0000256" key="16">
    <source>
        <dbReference type="HAMAP-Rule" id="MF_02121"/>
    </source>
</evidence>
<gene>
    <name evidence="16" type="primary">asd</name>
    <name evidence="17" type="ORF">HHE01_16980</name>
</gene>
<dbReference type="GO" id="GO:0009097">
    <property type="term" value="P:isoleucine biosynthetic process"/>
    <property type="evidence" value="ECO:0007669"/>
    <property type="project" value="UniProtKB-UniRule"/>
</dbReference>
<evidence type="ECO:0000313" key="17">
    <source>
        <dbReference type="EMBL" id="CRI34012.1"/>
    </source>
</evidence>
<comment type="pathway">
    <text evidence="2 16">Amino-acid biosynthesis; L-methionine biosynthesis via de novo pathway; L-homoserine from L-aspartate: step 2/3.</text>
</comment>
<proteinExistence type="inferred from homology"/>
<dbReference type="EC" id="1.2.1.11" evidence="7 16"/>
<dbReference type="InterPro" id="IPR012080">
    <property type="entry name" value="Asp_semialdehyde_DH"/>
</dbReference>
<dbReference type="STRING" id="1216962.BN341_2250"/>
<comment type="catalytic activity">
    <reaction evidence="15 16">
        <text>L-aspartate 4-semialdehyde + phosphate + NADP(+) = 4-phospho-L-aspartate + NADPH + H(+)</text>
        <dbReference type="Rhea" id="RHEA:24284"/>
        <dbReference type="ChEBI" id="CHEBI:15378"/>
        <dbReference type="ChEBI" id="CHEBI:43474"/>
        <dbReference type="ChEBI" id="CHEBI:57535"/>
        <dbReference type="ChEBI" id="CHEBI:57783"/>
        <dbReference type="ChEBI" id="CHEBI:58349"/>
        <dbReference type="ChEBI" id="CHEBI:537519"/>
        <dbReference type="EC" id="1.2.1.11"/>
    </reaction>
</comment>
<evidence type="ECO:0000256" key="11">
    <source>
        <dbReference type="ARBA" id="ARBA00022915"/>
    </source>
</evidence>
<dbReference type="Proteomes" id="UP000046090">
    <property type="component" value="Unassembled WGS sequence"/>
</dbReference>
<keyword evidence="13 16" id="KW-0457">Lysine biosynthesis</keyword>
<dbReference type="InterPro" id="IPR000534">
    <property type="entry name" value="Semialdehyde_DH_NAD-bd"/>
</dbReference>
<evidence type="ECO:0000256" key="9">
    <source>
        <dbReference type="ARBA" id="ARBA00022697"/>
    </source>
</evidence>
<dbReference type="AlphaFoldDB" id="A0A0K2XTX3"/>
<dbReference type="Gene3D" id="3.30.360.10">
    <property type="entry name" value="Dihydrodipicolinate Reductase, domain 2"/>
    <property type="match status" value="1"/>
</dbReference>
<dbReference type="EMBL" id="CDMK01000001">
    <property type="protein sequence ID" value="CRI34012.1"/>
    <property type="molecule type" value="Genomic_DNA"/>
</dbReference>
<keyword evidence="14 16" id="KW-0486">Methionine biosynthesis</keyword>
<dbReference type="InterPro" id="IPR000319">
    <property type="entry name" value="Asp-semialdehyde_DH_CS"/>
</dbReference>
<dbReference type="Pfam" id="PF01118">
    <property type="entry name" value="Semialdhyde_dh"/>
    <property type="match status" value="1"/>
</dbReference>
<dbReference type="PANTHER" id="PTHR46278:SF2">
    <property type="entry name" value="ASPARTATE-SEMIALDEHYDE DEHYDROGENASE"/>
    <property type="match status" value="1"/>
</dbReference>
<organism evidence="17 18">
    <name type="scientific">Helicobacter heilmannii</name>
    <dbReference type="NCBI Taxonomy" id="35817"/>
    <lineage>
        <taxon>Bacteria</taxon>
        <taxon>Pseudomonadati</taxon>
        <taxon>Campylobacterota</taxon>
        <taxon>Epsilonproteobacteria</taxon>
        <taxon>Campylobacterales</taxon>
        <taxon>Helicobacteraceae</taxon>
        <taxon>Helicobacter</taxon>
    </lineage>
</organism>
<dbReference type="UniPathway" id="UPA00051">
    <property type="reaction ID" value="UER00464"/>
</dbReference>
<feature type="binding site" evidence="16">
    <location>
        <begin position="40"/>
        <end position="41"/>
    </location>
    <ligand>
        <name>NADP(+)</name>
        <dbReference type="ChEBI" id="CHEBI:58349"/>
    </ligand>
</feature>
<feature type="binding site" evidence="16">
    <location>
        <position position="157"/>
    </location>
    <ligand>
        <name>substrate</name>
    </ligand>
</feature>
<keyword evidence="9 16" id="KW-0791">Threonine biosynthesis</keyword>
<dbReference type="UniPathway" id="UPA00050">
    <property type="reaction ID" value="UER00463"/>
</dbReference>
<keyword evidence="8 16" id="KW-0028">Amino-acid biosynthesis</keyword>
<comment type="pathway">
    <text evidence="3 16">Amino-acid biosynthesis; L-lysine biosynthesis via DAP pathway; (S)-tetrahydrodipicolinate from L-aspartate: step 2/4.</text>
</comment>
<dbReference type="GO" id="GO:0004073">
    <property type="term" value="F:aspartate-semialdehyde dehydrogenase activity"/>
    <property type="evidence" value="ECO:0007669"/>
    <property type="project" value="UniProtKB-UniRule"/>
</dbReference>
<protein>
    <recommendedName>
        <fullName evidence="7 16">Aspartate-semialdehyde dehydrogenase</fullName>
        <shortName evidence="16">ASA dehydrogenase</shortName>
        <shortName evidence="16">ASADH</shortName>
        <ecNumber evidence="7 16">1.2.1.11</ecNumber>
    </recommendedName>
    <alternativeName>
        <fullName evidence="16">Aspartate-beta-semialdehyde dehydrogenase</fullName>
    </alternativeName>
</protein>
<dbReference type="GO" id="GO:0019877">
    <property type="term" value="P:diaminopimelate biosynthetic process"/>
    <property type="evidence" value="ECO:0007669"/>
    <property type="project" value="UniProtKB-UniRule"/>
</dbReference>
<comment type="subunit">
    <text evidence="6 16">Homodimer.</text>
</comment>
<keyword evidence="12 16" id="KW-0560">Oxidoreductase</keyword>
<dbReference type="CDD" id="cd02316">
    <property type="entry name" value="VcASADH2_like_N"/>
    <property type="match status" value="1"/>
</dbReference>
<comment type="caution">
    <text evidence="16">Lacks conserved residue(s) required for the propagation of feature annotation.</text>
</comment>
<evidence type="ECO:0000313" key="18">
    <source>
        <dbReference type="Proteomes" id="UP000046090"/>
    </source>
</evidence>
<reference evidence="18" key="1">
    <citation type="submission" date="2014-12" db="EMBL/GenBank/DDBJ databases">
        <authorList>
            <person name="Smet A."/>
        </authorList>
    </citation>
    <scope>NUCLEOTIDE SEQUENCE [LARGE SCALE GENOMIC DNA]</scope>
</reference>
<evidence type="ECO:0000256" key="13">
    <source>
        <dbReference type="ARBA" id="ARBA00023154"/>
    </source>
</evidence>
<dbReference type="GO" id="GO:0051287">
    <property type="term" value="F:NAD binding"/>
    <property type="evidence" value="ECO:0007669"/>
    <property type="project" value="InterPro"/>
</dbReference>
<dbReference type="GO" id="GO:0050661">
    <property type="term" value="F:NADP binding"/>
    <property type="evidence" value="ECO:0007669"/>
    <property type="project" value="UniProtKB-UniRule"/>
</dbReference>
<dbReference type="InterPro" id="IPR005986">
    <property type="entry name" value="Asp_semialdehyde_DH_beta"/>
</dbReference>
<evidence type="ECO:0000256" key="1">
    <source>
        <dbReference type="ARBA" id="ARBA00002492"/>
    </source>
</evidence>
<comment type="pathway">
    <text evidence="4 16">Amino-acid biosynthesis; L-threonine biosynthesis; L-threonine from L-aspartate: step 2/5.</text>
</comment>
<dbReference type="InterPro" id="IPR036291">
    <property type="entry name" value="NAD(P)-bd_dom_sf"/>
</dbReference>
<name>A0A0K2XTX3_HELHE</name>
<evidence type="ECO:0000256" key="10">
    <source>
        <dbReference type="ARBA" id="ARBA00022857"/>
    </source>
</evidence>
<dbReference type="GO" id="GO:0046983">
    <property type="term" value="F:protein dimerization activity"/>
    <property type="evidence" value="ECO:0007669"/>
    <property type="project" value="InterPro"/>
</dbReference>
<dbReference type="GeneID" id="76196629"/>
<evidence type="ECO:0000256" key="2">
    <source>
        <dbReference type="ARBA" id="ARBA00005021"/>
    </source>
</evidence>
<dbReference type="PANTHER" id="PTHR46278">
    <property type="entry name" value="DEHYDROGENASE, PUTATIVE-RELATED"/>
    <property type="match status" value="1"/>
</dbReference>
<dbReference type="Gene3D" id="3.40.50.720">
    <property type="entry name" value="NAD(P)-binding Rossmann-like Domain"/>
    <property type="match status" value="1"/>
</dbReference>
<dbReference type="NCBIfam" id="NF011456">
    <property type="entry name" value="PRK14874.1"/>
    <property type="match status" value="1"/>
</dbReference>
<dbReference type="NCBIfam" id="TIGR01296">
    <property type="entry name" value="asd_B"/>
    <property type="match status" value="1"/>
</dbReference>
<evidence type="ECO:0000256" key="5">
    <source>
        <dbReference type="ARBA" id="ARBA00010584"/>
    </source>
</evidence>